<dbReference type="SUPFAM" id="SSF52540">
    <property type="entry name" value="P-loop containing nucleoside triphosphate hydrolases"/>
    <property type="match status" value="1"/>
</dbReference>
<reference evidence="2" key="1">
    <citation type="journal article" date="2019" name="Int. J. Syst. Evol. Microbiol.">
        <title>The Global Catalogue of Microorganisms (GCM) 10K type strain sequencing project: providing services to taxonomists for standard genome sequencing and annotation.</title>
        <authorList>
            <consortium name="The Broad Institute Genomics Platform"/>
            <consortium name="The Broad Institute Genome Sequencing Center for Infectious Disease"/>
            <person name="Wu L."/>
            <person name="Ma J."/>
        </authorList>
    </citation>
    <scope>NUCLEOTIDE SEQUENCE [LARGE SCALE GENOMIC DNA]</scope>
    <source>
        <strain evidence="2">JCM 11882</strain>
    </source>
</reference>
<dbReference type="EMBL" id="JBHSHP010000058">
    <property type="protein sequence ID" value="MFC4756177.1"/>
    <property type="molecule type" value="Genomic_DNA"/>
</dbReference>
<comment type="caution">
    <text evidence="1">The sequence shown here is derived from an EMBL/GenBank/DDBJ whole genome shotgun (WGS) entry which is preliminary data.</text>
</comment>
<proteinExistence type="predicted"/>
<name>A0ABV9PSV3_9ACTN</name>
<accession>A0ABV9PSV3</accession>
<dbReference type="Gene3D" id="3.40.50.300">
    <property type="entry name" value="P-loop containing nucleotide triphosphate hydrolases"/>
    <property type="match status" value="1"/>
</dbReference>
<dbReference type="PANTHER" id="PTHR37816">
    <property type="entry name" value="YALI0E33011P"/>
    <property type="match status" value="1"/>
</dbReference>
<protein>
    <submittedName>
        <fullName evidence="1">AAA family ATPase</fullName>
    </submittedName>
</protein>
<gene>
    <name evidence="1" type="ORF">ACFO7U_15500</name>
</gene>
<dbReference type="InterPro" id="IPR027417">
    <property type="entry name" value="P-loop_NTPase"/>
</dbReference>
<sequence>MLNADDTISWGPKRIAVAGVSGSGKTTLCDELAEVLRCGRVELDSLYHGPNWTPRETFLEDVEGLISAPCWVVELQYREARPLIVSRADTILWLDYPTRIQMTRLIRRTVRRRLQREELWNGNYEPPLWKALIDEDHILRWGWRTRKKLKPVMPTLEGRFPGLHVVHLTHPSQTSRWVRALARS</sequence>
<keyword evidence="2" id="KW-1185">Reference proteome</keyword>
<evidence type="ECO:0000313" key="2">
    <source>
        <dbReference type="Proteomes" id="UP001595836"/>
    </source>
</evidence>
<dbReference type="InterPro" id="IPR052922">
    <property type="entry name" value="Cytidylate_Kinase-2"/>
</dbReference>
<evidence type="ECO:0000313" key="1">
    <source>
        <dbReference type="EMBL" id="MFC4756177.1"/>
    </source>
</evidence>
<dbReference type="RefSeq" id="WP_344991785.1">
    <property type="nucleotide sequence ID" value="NZ_BAABCD010000017.1"/>
</dbReference>
<organism evidence="1 2">
    <name type="scientific">Dietzia aurantiaca</name>
    <dbReference type="NCBI Taxonomy" id="983873"/>
    <lineage>
        <taxon>Bacteria</taxon>
        <taxon>Bacillati</taxon>
        <taxon>Actinomycetota</taxon>
        <taxon>Actinomycetes</taxon>
        <taxon>Mycobacteriales</taxon>
        <taxon>Dietziaceae</taxon>
        <taxon>Dietzia</taxon>
    </lineage>
</organism>
<dbReference type="PANTHER" id="PTHR37816:SF1">
    <property type="entry name" value="TOXIN"/>
    <property type="match status" value="1"/>
</dbReference>
<dbReference type="Proteomes" id="UP001595836">
    <property type="component" value="Unassembled WGS sequence"/>
</dbReference>